<dbReference type="Proteomes" id="UP000654345">
    <property type="component" value="Unassembled WGS sequence"/>
</dbReference>
<keyword evidence="15" id="KW-1185">Reference proteome</keyword>
<evidence type="ECO:0008006" key="16">
    <source>
        <dbReference type="Google" id="ProtNLM"/>
    </source>
</evidence>
<proteinExistence type="inferred from homology"/>
<dbReference type="RefSeq" id="WP_201375076.1">
    <property type="nucleotide sequence ID" value="NZ_BNJG01000003.1"/>
</dbReference>
<evidence type="ECO:0000313" key="15">
    <source>
        <dbReference type="Proteomes" id="UP000654345"/>
    </source>
</evidence>
<sequence>MKTFYNRIAGQQLERLAALSDGIFAVAMTLLVLDLHTPLVNAENSFTTSLLWTSEGFGRELPLLHALVDLVPHFLPYAMSFLTLGIFWVGQQTQLNYFVTSNRHLTWIHLAFLFIVSLMPFSTGLLAAFITYRVALGIYWLHLLLLGSILFASWRYARRAGLLKDEVTTEIRSATERRIVFYQVLYAVTMLFSIINTYISIVLLILLQLNSAIAPRIGRLDHI</sequence>
<organism evidence="14 15">
    <name type="scientific">Ktedonobacter robiniae</name>
    <dbReference type="NCBI Taxonomy" id="2778365"/>
    <lineage>
        <taxon>Bacteria</taxon>
        <taxon>Bacillati</taxon>
        <taxon>Chloroflexota</taxon>
        <taxon>Ktedonobacteria</taxon>
        <taxon>Ktedonobacterales</taxon>
        <taxon>Ktedonobacteraceae</taxon>
        <taxon>Ktedonobacter</taxon>
    </lineage>
</organism>
<feature type="transmembrane region" description="Helical" evidence="13">
    <location>
        <begin position="138"/>
        <end position="158"/>
    </location>
</feature>
<evidence type="ECO:0000256" key="3">
    <source>
        <dbReference type="ARBA" id="ARBA00022448"/>
    </source>
</evidence>
<gene>
    <name evidence="14" type="ORF">KSB_73050</name>
</gene>
<dbReference type="PANTHER" id="PTHR31462:SF5">
    <property type="entry name" value="ENDOSOMAL_LYSOSOMAL PROTON CHANNEL TMEM175"/>
    <property type="match status" value="1"/>
</dbReference>
<keyword evidence="4" id="KW-0633">Potassium transport</keyword>
<keyword evidence="3" id="KW-0813">Transport</keyword>
<evidence type="ECO:0000256" key="10">
    <source>
        <dbReference type="ARBA" id="ARBA00023136"/>
    </source>
</evidence>
<reference evidence="14 15" key="1">
    <citation type="journal article" date="2021" name="Int. J. Syst. Evol. Microbiol.">
        <title>Reticulibacter mediterranei gen. nov., sp. nov., within the new family Reticulibacteraceae fam. nov., and Ktedonospora formicarum gen. nov., sp. nov., Ktedonobacter robiniae sp. nov., Dictyobacter formicarum sp. nov. and Dictyobacter arantiisoli sp. nov., belonging to the class Ktedonobacteria.</title>
        <authorList>
            <person name="Yabe S."/>
            <person name="Zheng Y."/>
            <person name="Wang C.M."/>
            <person name="Sakai Y."/>
            <person name="Abe K."/>
            <person name="Yokota A."/>
            <person name="Donadio S."/>
            <person name="Cavaletti L."/>
            <person name="Monciardini P."/>
        </authorList>
    </citation>
    <scope>NUCLEOTIDE SEQUENCE [LARGE SCALE GENOMIC DNA]</scope>
    <source>
        <strain evidence="14 15">SOSP1-30</strain>
    </source>
</reference>
<keyword evidence="8 13" id="KW-1133">Transmembrane helix</keyword>
<dbReference type="EMBL" id="BNJG01000003">
    <property type="protein sequence ID" value="GHO58830.1"/>
    <property type="molecule type" value="Genomic_DNA"/>
</dbReference>
<comment type="caution">
    <text evidence="14">The sequence shown here is derived from an EMBL/GenBank/DDBJ whole genome shotgun (WGS) entry which is preliminary data.</text>
</comment>
<keyword evidence="7" id="KW-0630">Potassium</keyword>
<keyword evidence="5 13" id="KW-0812">Transmembrane</keyword>
<evidence type="ECO:0000256" key="7">
    <source>
        <dbReference type="ARBA" id="ARBA00022958"/>
    </source>
</evidence>
<name>A0ABQ3V1R2_9CHLR</name>
<evidence type="ECO:0000256" key="6">
    <source>
        <dbReference type="ARBA" id="ARBA00022826"/>
    </source>
</evidence>
<protein>
    <recommendedName>
        <fullName evidence="16">DUF1211 domain-containing protein</fullName>
    </recommendedName>
</protein>
<feature type="transmembrane region" description="Helical" evidence="13">
    <location>
        <begin position="110"/>
        <end position="132"/>
    </location>
</feature>
<keyword evidence="11" id="KW-0407">Ion channel</keyword>
<evidence type="ECO:0000256" key="5">
    <source>
        <dbReference type="ARBA" id="ARBA00022692"/>
    </source>
</evidence>
<feature type="transmembrane region" description="Helical" evidence="13">
    <location>
        <begin position="16"/>
        <end position="33"/>
    </location>
</feature>
<keyword evidence="9" id="KW-0406">Ion transport</keyword>
<dbReference type="InterPro" id="IPR010617">
    <property type="entry name" value="TMEM175-like"/>
</dbReference>
<accession>A0ABQ3V1R2</accession>
<evidence type="ECO:0000256" key="9">
    <source>
        <dbReference type="ARBA" id="ARBA00023065"/>
    </source>
</evidence>
<evidence type="ECO:0000256" key="2">
    <source>
        <dbReference type="ARBA" id="ARBA00006920"/>
    </source>
</evidence>
<feature type="transmembrane region" description="Helical" evidence="13">
    <location>
        <begin position="179"/>
        <end position="207"/>
    </location>
</feature>
<keyword evidence="10 13" id="KW-0472">Membrane</keyword>
<comment type="catalytic activity">
    <reaction evidence="12">
        <text>K(+)(in) = K(+)(out)</text>
        <dbReference type="Rhea" id="RHEA:29463"/>
        <dbReference type="ChEBI" id="CHEBI:29103"/>
    </reaction>
</comment>
<comment type="subcellular location">
    <subcellularLocation>
        <location evidence="1">Membrane</location>
        <topology evidence="1">Multi-pass membrane protein</topology>
    </subcellularLocation>
</comment>
<evidence type="ECO:0000256" key="8">
    <source>
        <dbReference type="ARBA" id="ARBA00022989"/>
    </source>
</evidence>
<evidence type="ECO:0000256" key="4">
    <source>
        <dbReference type="ARBA" id="ARBA00022538"/>
    </source>
</evidence>
<dbReference type="PANTHER" id="PTHR31462">
    <property type="entry name" value="ENDOSOMAL/LYSOSOMAL POTASSIUM CHANNEL TMEM175"/>
    <property type="match status" value="1"/>
</dbReference>
<evidence type="ECO:0000256" key="12">
    <source>
        <dbReference type="ARBA" id="ARBA00034430"/>
    </source>
</evidence>
<evidence type="ECO:0000313" key="14">
    <source>
        <dbReference type="EMBL" id="GHO58830.1"/>
    </source>
</evidence>
<comment type="similarity">
    <text evidence="2">Belongs to the TMEM175 family.</text>
</comment>
<dbReference type="Pfam" id="PF06736">
    <property type="entry name" value="TMEM175"/>
    <property type="match status" value="1"/>
</dbReference>
<evidence type="ECO:0000256" key="11">
    <source>
        <dbReference type="ARBA" id="ARBA00023303"/>
    </source>
</evidence>
<evidence type="ECO:0000256" key="13">
    <source>
        <dbReference type="SAM" id="Phobius"/>
    </source>
</evidence>
<feature type="transmembrane region" description="Helical" evidence="13">
    <location>
        <begin position="70"/>
        <end position="89"/>
    </location>
</feature>
<evidence type="ECO:0000256" key="1">
    <source>
        <dbReference type="ARBA" id="ARBA00004141"/>
    </source>
</evidence>
<keyword evidence="6" id="KW-0631">Potassium channel</keyword>